<dbReference type="Proteomes" id="UP000194225">
    <property type="component" value="Unassembled WGS sequence"/>
</dbReference>
<proteinExistence type="predicted"/>
<organism evidence="1 2">
    <name type="scientific">Streptomyces platensis</name>
    <dbReference type="NCBI Taxonomy" id="58346"/>
    <lineage>
        <taxon>Bacteria</taxon>
        <taxon>Bacillati</taxon>
        <taxon>Actinomycetota</taxon>
        <taxon>Actinomycetes</taxon>
        <taxon>Kitasatosporales</taxon>
        <taxon>Streptomycetaceae</taxon>
        <taxon>Streptomyces</taxon>
    </lineage>
</organism>
<keyword evidence="2" id="KW-1185">Reference proteome</keyword>
<gene>
    <name evidence="1" type="ORF">BG653_07013</name>
</gene>
<name>A0ABX3XLA5_STRPT</name>
<evidence type="ECO:0000313" key="1">
    <source>
        <dbReference type="EMBL" id="OSY35940.1"/>
    </source>
</evidence>
<protein>
    <submittedName>
        <fullName evidence="1">Uncharacterized protein</fullName>
    </submittedName>
</protein>
<accession>A0ABX3XLA5</accession>
<dbReference type="EMBL" id="MIGA01000085">
    <property type="protein sequence ID" value="OSY35940.1"/>
    <property type="molecule type" value="Genomic_DNA"/>
</dbReference>
<comment type="caution">
    <text evidence="1">The sequence shown here is derived from an EMBL/GenBank/DDBJ whole genome shotgun (WGS) entry which is preliminary data.</text>
</comment>
<reference evidence="1 2" key="1">
    <citation type="submission" date="2016-09" db="EMBL/GenBank/DDBJ databases">
        <title>Streptomyces platensis DSM40041, a candidate organism with high potential of specific P450 cytochromes.</title>
        <authorList>
            <person name="Grumaz C."/>
            <person name="Vainshtein Y."/>
            <person name="Kirstahler P."/>
            <person name="Sohn K."/>
        </authorList>
    </citation>
    <scope>NUCLEOTIDE SEQUENCE [LARGE SCALE GENOMIC DNA]</scope>
    <source>
        <strain evidence="1 2">DSM 40041</strain>
    </source>
</reference>
<evidence type="ECO:0000313" key="2">
    <source>
        <dbReference type="Proteomes" id="UP000194225"/>
    </source>
</evidence>
<sequence length="99" mass="10398">MMRDDGDGLMGGLNDVGPDAWVWSADVDYLSGWRQAGAAADKLNGALRAAGLDSSNVRAVPNVDAEGRGVVRLTAALPAADELADLLRQCSTNSRRWGV</sequence>